<dbReference type="EMBL" id="AUPL01009006">
    <property type="protein sequence ID" value="ESL04772.1"/>
    <property type="molecule type" value="Genomic_DNA"/>
</dbReference>
<reference evidence="2 3" key="1">
    <citation type="submission" date="2013-07" db="EMBL/GenBank/DDBJ databases">
        <authorList>
            <person name="Stoco P.H."/>
            <person name="Wagner G."/>
            <person name="Gerber A."/>
            <person name="Zaha A."/>
            <person name="Thompson C."/>
            <person name="Bartholomeu D.C."/>
            <person name="Luckemeyer D.D."/>
            <person name="Bahia D."/>
            <person name="Loreto E."/>
            <person name="Prestes E.B."/>
            <person name="Lima F.M."/>
            <person name="Rodrigues-Luiz G."/>
            <person name="Vallejo G.A."/>
            <person name="Filho J.F."/>
            <person name="Monteiro K.M."/>
            <person name="Tyler K.M."/>
            <person name="de Almeida L.G."/>
            <person name="Ortiz M.F."/>
            <person name="Siervo M.A."/>
            <person name="de Moraes M.H."/>
            <person name="Cunha O.L."/>
            <person name="Mendonca-Neto R."/>
            <person name="Silva R."/>
            <person name="Teixeira S.M."/>
            <person name="Murta S.M."/>
            <person name="Sincero T.C."/>
            <person name="Mendes T.A."/>
            <person name="Urmenyi T.P."/>
            <person name="Silva V.G."/>
            <person name="da Rocha W.D."/>
            <person name="Andersson B."/>
            <person name="Romanha A.J."/>
            <person name="Steindel M."/>
            <person name="de Vasconcelos A.T."/>
            <person name="Grisard E.C."/>
        </authorList>
    </citation>
    <scope>NUCLEOTIDE SEQUENCE [LARGE SCALE GENOMIC DNA]</scope>
    <source>
        <strain evidence="2 3">SC58</strain>
    </source>
</reference>
<feature type="region of interest" description="Disordered" evidence="1">
    <location>
        <begin position="39"/>
        <end position="71"/>
    </location>
</feature>
<sequence>MWLCRSTWFSLGKRERRLVSFTTPRHSLDVYICTDAGDNNQKEQQLQKKKKKKEKMTRRRRLSRKKKRTTK</sequence>
<organism evidence="2 3">
    <name type="scientific">Trypanosoma rangeli SC58</name>
    <dbReference type="NCBI Taxonomy" id="429131"/>
    <lineage>
        <taxon>Eukaryota</taxon>
        <taxon>Discoba</taxon>
        <taxon>Euglenozoa</taxon>
        <taxon>Kinetoplastea</taxon>
        <taxon>Metakinetoplastina</taxon>
        <taxon>Trypanosomatida</taxon>
        <taxon>Trypanosomatidae</taxon>
        <taxon>Trypanosoma</taxon>
        <taxon>Herpetosoma</taxon>
    </lineage>
</organism>
<name>A0A061IUM3_TRYRA</name>
<evidence type="ECO:0000313" key="2">
    <source>
        <dbReference type="EMBL" id="ESL04772.1"/>
    </source>
</evidence>
<protein>
    <submittedName>
        <fullName evidence="2">Uncharacterized protein</fullName>
    </submittedName>
</protein>
<accession>A0A061IUM3</accession>
<keyword evidence="3" id="KW-1185">Reference proteome</keyword>
<gene>
    <name evidence="2" type="ORF">TRSC58_07715</name>
</gene>
<feature type="compositionally biased region" description="Basic residues" evidence="1">
    <location>
        <begin position="47"/>
        <end position="71"/>
    </location>
</feature>
<dbReference type="VEuPathDB" id="TriTrypDB:TRSC58_07715"/>
<dbReference type="AlphaFoldDB" id="A0A061IUM3"/>
<evidence type="ECO:0000256" key="1">
    <source>
        <dbReference type="SAM" id="MobiDB-lite"/>
    </source>
</evidence>
<proteinExistence type="predicted"/>
<dbReference type="Proteomes" id="UP000031737">
    <property type="component" value="Unassembled WGS sequence"/>
</dbReference>
<comment type="caution">
    <text evidence="2">The sequence shown here is derived from an EMBL/GenBank/DDBJ whole genome shotgun (WGS) entry which is preliminary data.</text>
</comment>
<evidence type="ECO:0000313" key="3">
    <source>
        <dbReference type="Proteomes" id="UP000031737"/>
    </source>
</evidence>